<comment type="similarity">
    <text evidence="5 21">Belongs to the folylpolyglutamate synthase family.</text>
</comment>
<dbReference type="Gene3D" id="3.40.1190.10">
    <property type="entry name" value="Mur-like, catalytic domain"/>
    <property type="match status" value="1"/>
</dbReference>
<comment type="function">
    <text evidence="21">Catalyzes conversion of folates to polyglutamate derivatives allowing concentration of folate compounds in the cell and the intracellular retention of these cofactors, which are important substrates for most of the folate-dependent enzymes that are involved in one-carbon transfer reactions involved in purine, pyrimidine and amino acid synthesis.</text>
</comment>
<sequence length="505" mass="55325">MDMRGGRTYKDAIAALNTLQSNFASLEAKRQIGPSVNKNEYSIKVVYEYIRRLGYSPKDFNRLNVIHVTGTKGKGSTCAFTESILLQYVANGGGPGGIKKVGLFTSPHLKSVRERIRIDGKPINESLFTRYFFEVWDKLSNTTSDADEFPDLEPYDVVKPMYFKYLTILSFHIFMSEGVNTAIYEVGVGGKYDSTNIVEAPTATGVSALGVDHVAMLGSTIDSITWNKTGIFKRGSPAFSSVQHEYPQTHQQITERAEELGASSIEFVDGVSVAGVRLGLQGEFQRDNAALAVKLAAAHLAHLGVTDLPSSDLSYLPAPFKEGLARAQWDGRCQVIDHKPGFEGLSFYIDGAHTLESINVCTSWLATRSEFGGAGSRRKVLLFNQQGRDNANQLLTQLYDNLHGRVSFDTVVFTTNITWASGYNAELVSMNNSQAAIDTLSVQKGFAEVWEQRDAKYGKKTEIKVFKEIEAGLNSLKSLAPADVFVVGSLHLVGGVLSVLDGDRD</sequence>
<dbReference type="UniPathway" id="UPA00850"/>
<keyword evidence="17" id="KW-0472">Membrane</keyword>
<dbReference type="EC" id="6.3.2.17" evidence="6 21"/>
<evidence type="ECO:0000256" key="15">
    <source>
        <dbReference type="ARBA" id="ARBA00022842"/>
    </source>
</evidence>
<evidence type="ECO:0000256" key="2">
    <source>
        <dbReference type="ARBA" id="ARBA00004305"/>
    </source>
</evidence>
<dbReference type="InterPro" id="IPR001645">
    <property type="entry name" value="Folylpolyglutamate_synth"/>
</dbReference>
<feature type="binding site" evidence="22">
    <location>
        <position position="350"/>
    </location>
    <ligand>
        <name>ATP</name>
        <dbReference type="ChEBI" id="CHEBI:30616"/>
    </ligand>
</feature>
<evidence type="ECO:0000256" key="22">
    <source>
        <dbReference type="PIRSR" id="PIRSR038895-1"/>
    </source>
</evidence>
<keyword evidence="16" id="KW-0496">Mitochondrion</keyword>
<evidence type="ECO:0000256" key="14">
    <source>
        <dbReference type="ARBA" id="ARBA00022840"/>
    </source>
</evidence>
<keyword evidence="15 23" id="KW-0460">Magnesium</keyword>
<dbReference type="GO" id="GO:0005524">
    <property type="term" value="F:ATP binding"/>
    <property type="evidence" value="ECO:0007669"/>
    <property type="project" value="UniProtKB-KW"/>
</dbReference>
<dbReference type="GO" id="GO:0004326">
    <property type="term" value="F:tetrahydrofolylpolyglutamate synthase activity"/>
    <property type="evidence" value="ECO:0007669"/>
    <property type="project" value="UniProtKB-EC"/>
</dbReference>
<keyword evidence="10 21" id="KW-0436">Ligase</keyword>
<dbReference type="InterPro" id="IPR036615">
    <property type="entry name" value="Mur_ligase_C_dom_sf"/>
</dbReference>
<dbReference type="SUPFAM" id="SSF53623">
    <property type="entry name" value="MurD-like peptide ligases, catalytic domain"/>
    <property type="match status" value="1"/>
</dbReference>
<dbReference type="PIRSF" id="PIRSF038895">
    <property type="entry name" value="FPGS"/>
    <property type="match status" value="1"/>
</dbReference>
<keyword evidence="12 22" id="KW-0547">Nucleotide-binding</keyword>
<dbReference type="InterPro" id="IPR018109">
    <property type="entry name" value="Folylpolyglutamate_synth_CS"/>
</dbReference>
<keyword evidence="9 21" id="KW-0554">One-carbon metabolism</keyword>
<dbReference type="HOGENOM" id="CLU_015869_0_1_1"/>
<dbReference type="GO" id="GO:0005829">
    <property type="term" value="C:cytosol"/>
    <property type="evidence" value="ECO:0007669"/>
    <property type="project" value="TreeGrafter"/>
</dbReference>
<feature type="binding site" evidence="23">
    <location>
        <position position="106"/>
    </location>
    <ligand>
        <name>Mg(2+)</name>
        <dbReference type="ChEBI" id="CHEBI:18420"/>
        <label>1</label>
    </ligand>
</feature>
<keyword evidence="14 22" id="KW-0067">ATP-binding</keyword>
<dbReference type="GO" id="GO:0005743">
    <property type="term" value="C:mitochondrial inner membrane"/>
    <property type="evidence" value="ECO:0007669"/>
    <property type="project" value="UniProtKB-SubCell"/>
</dbReference>
<evidence type="ECO:0000256" key="19">
    <source>
        <dbReference type="ARBA" id="ARBA00030876"/>
    </source>
</evidence>
<evidence type="ECO:0000256" key="10">
    <source>
        <dbReference type="ARBA" id="ARBA00022598"/>
    </source>
</evidence>
<keyword evidence="13" id="KW-0999">Mitochondrion inner membrane</keyword>
<dbReference type="InterPro" id="IPR023600">
    <property type="entry name" value="Folylpolyglutamate_synth_euk"/>
</dbReference>
<dbReference type="STRING" id="590646.G3AZX7"/>
<evidence type="ECO:0000256" key="1">
    <source>
        <dbReference type="ARBA" id="ARBA00004273"/>
    </source>
</evidence>
<dbReference type="FunFam" id="3.40.1190.10:FF:000009">
    <property type="entry name" value="Folylpolyglutamate synthase"/>
    <property type="match status" value="1"/>
</dbReference>
<evidence type="ECO:0000256" key="5">
    <source>
        <dbReference type="ARBA" id="ARBA00008276"/>
    </source>
</evidence>
<evidence type="ECO:0000256" key="13">
    <source>
        <dbReference type="ARBA" id="ARBA00022792"/>
    </source>
</evidence>
<evidence type="ECO:0000256" key="7">
    <source>
        <dbReference type="ARBA" id="ARBA00018660"/>
    </source>
</evidence>
<dbReference type="eggNOG" id="KOG2525">
    <property type="taxonomic scope" value="Eukaryota"/>
</dbReference>
<dbReference type="Proteomes" id="UP000000707">
    <property type="component" value="Unassembled WGS sequence"/>
</dbReference>
<evidence type="ECO:0000256" key="20">
    <source>
        <dbReference type="ARBA" id="ARBA00047493"/>
    </source>
</evidence>
<feature type="binding site" evidence="22">
    <location>
        <position position="332"/>
    </location>
    <ligand>
        <name>ATP</name>
        <dbReference type="ChEBI" id="CHEBI:30616"/>
    </ligand>
</feature>
<feature type="binding site" evidence="23">
    <location>
        <position position="213"/>
    </location>
    <ligand>
        <name>Mg(2+)</name>
        <dbReference type="ChEBI" id="CHEBI:18420"/>
        <label>1</label>
    </ligand>
</feature>
<dbReference type="NCBIfam" id="TIGR01499">
    <property type="entry name" value="folC"/>
    <property type="match status" value="1"/>
</dbReference>
<evidence type="ECO:0000256" key="18">
    <source>
        <dbReference type="ARBA" id="ARBA00030592"/>
    </source>
</evidence>
<evidence type="ECO:0000256" key="17">
    <source>
        <dbReference type="ARBA" id="ARBA00023136"/>
    </source>
</evidence>
<comment type="subcellular location">
    <subcellularLocation>
        <location evidence="3">Cytoplasm</location>
    </subcellularLocation>
    <subcellularLocation>
        <location evidence="1">Mitochondrion inner membrane</location>
    </subcellularLocation>
    <subcellularLocation>
        <location evidence="2">Mitochondrion matrix</location>
    </subcellularLocation>
</comment>
<evidence type="ECO:0000256" key="23">
    <source>
        <dbReference type="PIRSR" id="PIRSR038895-2"/>
    </source>
</evidence>
<dbReference type="GO" id="GO:0006730">
    <property type="term" value="P:one-carbon metabolic process"/>
    <property type="evidence" value="ECO:0007669"/>
    <property type="project" value="UniProtKB-KW"/>
</dbReference>
<dbReference type="AlphaFoldDB" id="G3AZX7"/>
<comment type="pathway">
    <text evidence="4 21">Cofactor biosynthesis; tetrahydrofolylpolyglutamate biosynthesis.</text>
</comment>
<dbReference type="KEGG" id="cten:18250666"/>
<evidence type="ECO:0000313" key="25">
    <source>
        <dbReference type="Proteomes" id="UP000000707"/>
    </source>
</evidence>
<evidence type="ECO:0000256" key="12">
    <source>
        <dbReference type="ARBA" id="ARBA00022741"/>
    </source>
</evidence>
<dbReference type="GeneID" id="18250666"/>
<dbReference type="PROSITE" id="PS01012">
    <property type="entry name" value="FOLYLPOLYGLU_SYNT_2"/>
    <property type="match status" value="1"/>
</dbReference>
<reference evidence="24 25" key="1">
    <citation type="journal article" date="2011" name="Proc. Natl. Acad. Sci. U.S.A.">
        <title>Comparative genomics of xylose-fermenting fungi for enhanced biofuel production.</title>
        <authorList>
            <person name="Wohlbach D.J."/>
            <person name="Kuo A."/>
            <person name="Sato T.K."/>
            <person name="Potts K.M."/>
            <person name="Salamov A.A."/>
            <person name="LaButti K.M."/>
            <person name="Sun H."/>
            <person name="Clum A."/>
            <person name="Pangilinan J.L."/>
            <person name="Lindquist E.A."/>
            <person name="Lucas S."/>
            <person name="Lapidus A."/>
            <person name="Jin M."/>
            <person name="Gunawan C."/>
            <person name="Balan V."/>
            <person name="Dale B.E."/>
            <person name="Jeffries T.W."/>
            <person name="Zinkel R."/>
            <person name="Barry K.W."/>
            <person name="Grigoriev I.V."/>
            <person name="Gasch A.P."/>
        </authorList>
    </citation>
    <scope>NUCLEOTIDE SEQUENCE [LARGE SCALE GENOMIC DNA]</scope>
    <source>
        <strain evidence="25">ATCC 10573 / BCRC 21748 / CBS 615 / JCM 9827 / NBRC 10315 / NRRL Y-1498 / VKM Y-70</strain>
    </source>
</reference>
<dbReference type="GO" id="GO:0005759">
    <property type="term" value="C:mitochondrial matrix"/>
    <property type="evidence" value="ECO:0007669"/>
    <property type="project" value="UniProtKB-SubCell"/>
</dbReference>
<proteinExistence type="inferred from homology"/>
<name>G3AZX7_CANTC</name>
<evidence type="ECO:0000256" key="9">
    <source>
        <dbReference type="ARBA" id="ARBA00022563"/>
    </source>
</evidence>
<dbReference type="EMBL" id="GL996514">
    <property type="protein sequence ID" value="EGV65267.1"/>
    <property type="molecule type" value="Genomic_DNA"/>
</dbReference>
<evidence type="ECO:0000256" key="21">
    <source>
        <dbReference type="PIRNR" id="PIRNR038895"/>
    </source>
</evidence>
<evidence type="ECO:0000256" key="6">
    <source>
        <dbReference type="ARBA" id="ARBA00013025"/>
    </source>
</evidence>
<protein>
    <recommendedName>
        <fullName evidence="7 21">Folylpolyglutamate synthase</fullName>
        <ecNumber evidence="6 21">6.3.2.17</ecNumber>
    </recommendedName>
    <alternativeName>
        <fullName evidence="19 21">Folylpoly-gamma-glutamate synthetase</fullName>
    </alternativeName>
    <alternativeName>
        <fullName evidence="18 21">Tetrahydrofolylpolyglutamate synthase</fullName>
    </alternativeName>
</protein>
<evidence type="ECO:0000256" key="16">
    <source>
        <dbReference type="ARBA" id="ARBA00023128"/>
    </source>
</evidence>
<feature type="binding site" evidence="23">
    <location>
        <position position="185"/>
    </location>
    <ligand>
        <name>Mg(2+)</name>
        <dbReference type="ChEBI" id="CHEBI:18420"/>
        <label>1</label>
    </ligand>
</feature>
<evidence type="ECO:0000256" key="3">
    <source>
        <dbReference type="ARBA" id="ARBA00004496"/>
    </source>
</evidence>
<dbReference type="Gene3D" id="3.90.190.20">
    <property type="entry name" value="Mur ligase, C-terminal domain"/>
    <property type="match status" value="1"/>
</dbReference>
<accession>G3AZX7</accession>
<evidence type="ECO:0000313" key="24">
    <source>
        <dbReference type="EMBL" id="EGV65267.1"/>
    </source>
</evidence>
<keyword evidence="8" id="KW-0963">Cytoplasm</keyword>
<dbReference type="PANTHER" id="PTHR11136">
    <property type="entry name" value="FOLYLPOLYGLUTAMATE SYNTHASE-RELATED"/>
    <property type="match status" value="1"/>
</dbReference>
<evidence type="ECO:0000256" key="4">
    <source>
        <dbReference type="ARBA" id="ARBA00005150"/>
    </source>
</evidence>
<comment type="catalytic activity">
    <reaction evidence="20 21">
        <text>(6S)-5,6,7,8-tetrahydrofolyl-(gamma-L-Glu)(n) + L-glutamate + ATP = (6S)-5,6,7,8-tetrahydrofolyl-(gamma-L-Glu)(n+1) + ADP + phosphate + H(+)</text>
        <dbReference type="Rhea" id="RHEA:10580"/>
        <dbReference type="Rhea" id="RHEA-COMP:14738"/>
        <dbReference type="Rhea" id="RHEA-COMP:14740"/>
        <dbReference type="ChEBI" id="CHEBI:15378"/>
        <dbReference type="ChEBI" id="CHEBI:29985"/>
        <dbReference type="ChEBI" id="CHEBI:30616"/>
        <dbReference type="ChEBI" id="CHEBI:43474"/>
        <dbReference type="ChEBI" id="CHEBI:141005"/>
        <dbReference type="ChEBI" id="CHEBI:456216"/>
        <dbReference type="EC" id="6.3.2.17"/>
    </reaction>
</comment>
<dbReference type="InterPro" id="IPR036565">
    <property type="entry name" value="Mur-like_cat_sf"/>
</dbReference>
<dbReference type="OrthoDB" id="5212574at2759"/>
<comment type="cofactor">
    <cofactor evidence="21">
        <name>a monovalent cation</name>
        <dbReference type="ChEBI" id="CHEBI:60242"/>
    </cofactor>
    <text evidence="21">A monovalent cation.</text>
</comment>
<keyword evidence="11 23" id="KW-0479">Metal-binding</keyword>
<organism evidence="25">
    <name type="scientific">Candida tenuis (strain ATCC 10573 / BCRC 21748 / CBS 615 / JCM 9827 / NBRC 10315 / NRRL Y-1498 / VKM Y-70)</name>
    <name type="common">Yeast</name>
    <name type="synonym">Yamadazyma tenuis</name>
    <dbReference type="NCBI Taxonomy" id="590646"/>
    <lineage>
        <taxon>Eukaryota</taxon>
        <taxon>Fungi</taxon>
        <taxon>Dikarya</taxon>
        <taxon>Ascomycota</taxon>
        <taxon>Saccharomycotina</taxon>
        <taxon>Pichiomycetes</taxon>
        <taxon>Debaryomycetaceae</taxon>
        <taxon>Yamadazyma</taxon>
    </lineage>
</organism>
<dbReference type="PANTHER" id="PTHR11136:SF5">
    <property type="entry name" value="FOLYLPOLYGLUTAMATE SYNTHASE, MITOCHONDRIAL"/>
    <property type="match status" value="1"/>
</dbReference>
<evidence type="ECO:0000256" key="8">
    <source>
        <dbReference type="ARBA" id="ARBA00022490"/>
    </source>
</evidence>
<keyword evidence="25" id="KW-1185">Reference proteome</keyword>
<dbReference type="GO" id="GO:0046872">
    <property type="term" value="F:metal ion binding"/>
    <property type="evidence" value="ECO:0007669"/>
    <property type="project" value="UniProtKB-KW"/>
</dbReference>
<dbReference type="SUPFAM" id="SSF53244">
    <property type="entry name" value="MurD-like peptide ligases, peptide-binding domain"/>
    <property type="match status" value="1"/>
</dbReference>
<evidence type="ECO:0000256" key="11">
    <source>
        <dbReference type="ARBA" id="ARBA00022723"/>
    </source>
</evidence>
<gene>
    <name evidence="24" type="ORF">CANTEDRAFT_97198</name>
</gene>